<evidence type="ECO:0000256" key="1">
    <source>
        <dbReference type="ARBA" id="ARBA00004141"/>
    </source>
</evidence>
<keyword evidence="2 5" id="KW-0812">Transmembrane</keyword>
<evidence type="ECO:0000256" key="4">
    <source>
        <dbReference type="ARBA" id="ARBA00023136"/>
    </source>
</evidence>
<dbReference type="EMBL" id="CP011267">
    <property type="protein sequence ID" value="AKG91685.1"/>
    <property type="molecule type" value="Genomic_DNA"/>
</dbReference>
<dbReference type="GO" id="GO:0016020">
    <property type="term" value="C:membrane"/>
    <property type="evidence" value="ECO:0007669"/>
    <property type="project" value="UniProtKB-SubCell"/>
</dbReference>
<evidence type="ECO:0000313" key="8">
    <source>
        <dbReference type="Proteomes" id="UP000034723"/>
    </source>
</evidence>
<accession>A0A0F7IFP1</accession>
<dbReference type="HOGENOM" id="CLU_066801_0_0_2"/>
<feature type="transmembrane region" description="Helical" evidence="5">
    <location>
        <begin position="280"/>
        <end position="301"/>
    </location>
</feature>
<evidence type="ECO:0000256" key="3">
    <source>
        <dbReference type="ARBA" id="ARBA00022989"/>
    </source>
</evidence>
<feature type="transmembrane region" description="Helical" evidence="5">
    <location>
        <begin position="220"/>
        <end position="242"/>
    </location>
</feature>
<evidence type="ECO:0000256" key="2">
    <source>
        <dbReference type="ARBA" id="ARBA00022692"/>
    </source>
</evidence>
<dbReference type="Proteomes" id="UP000034723">
    <property type="component" value="Chromosome"/>
</dbReference>
<dbReference type="GO" id="GO:0140359">
    <property type="term" value="F:ABC-type transporter activity"/>
    <property type="evidence" value="ECO:0007669"/>
    <property type="project" value="InterPro"/>
</dbReference>
<feature type="transmembrane region" description="Helical" evidence="5">
    <location>
        <begin position="21"/>
        <end position="43"/>
    </location>
</feature>
<keyword evidence="8" id="KW-1185">Reference proteome</keyword>
<sequence>MRSMILKDLRLIGRERTIMSAMAILVFIASFSSIITFGLLVLYKPDFVTVSGVEIGIAGDCPILKTVADGKNYRTLDDALKDFYAGEIGAIIYLPNENLSATNFVTVFLPKDEITGIVASSKVKDTLKDYQRKMREIRGLPGDDGFRFVSPDFRRVEVKEGSSITFRFIYAVLIPLLVITTAIISGGLVVDLISEEHETRTLEVVLSTPMSFTEFISAKVVVSLTVSATLTLVWMILLWVNIGLSNPLLILLPSLSFSMIFASLGVAVTSILKDRERSQLVFSLIAISLVTASFTTPSMMAGVVARVSAGSQFSAIEFLAYPIIGSVLCAASVLLSEKLYFWRSHQG</sequence>
<protein>
    <submittedName>
        <fullName evidence="7">ABC-2 family transporter protein</fullName>
    </submittedName>
</protein>
<feature type="transmembrane region" description="Helical" evidence="5">
    <location>
        <begin position="168"/>
        <end position="190"/>
    </location>
</feature>
<dbReference type="KEGG" id="gah:GAH_00990"/>
<feature type="transmembrane region" description="Helical" evidence="5">
    <location>
        <begin position="248"/>
        <end position="268"/>
    </location>
</feature>
<gene>
    <name evidence="7" type="ORF">GAH_00990</name>
</gene>
<keyword evidence="3 5" id="KW-1133">Transmembrane helix</keyword>
<evidence type="ECO:0000313" key="7">
    <source>
        <dbReference type="EMBL" id="AKG91685.1"/>
    </source>
</evidence>
<dbReference type="InterPro" id="IPR013525">
    <property type="entry name" value="ABC2_TM"/>
</dbReference>
<comment type="subcellular location">
    <subcellularLocation>
        <location evidence="1">Membrane</location>
        <topology evidence="1">Multi-pass membrane protein</topology>
    </subcellularLocation>
</comment>
<dbReference type="InParanoid" id="A0A0F7IFP1"/>
<keyword evidence="4 5" id="KW-0472">Membrane</keyword>
<dbReference type="AlphaFoldDB" id="A0A0F7IFP1"/>
<proteinExistence type="predicted"/>
<feature type="transmembrane region" description="Helical" evidence="5">
    <location>
        <begin position="313"/>
        <end position="335"/>
    </location>
</feature>
<evidence type="ECO:0000259" key="6">
    <source>
        <dbReference type="Pfam" id="PF12698"/>
    </source>
</evidence>
<feature type="domain" description="ABC-2 type transporter transmembrane" evidence="6">
    <location>
        <begin position="71"/>
        <end position="296"/>
    </location>
</feature>
<dbReference type="Pfam" id="PF12698">
    <property type="entry name" value="ABC2_membrane_3"/>
    <property type="match status" value="1"/>
</dbReference>
<evidence type="ECO:0000256" key="5">
    <source>
        <dbReference type="SAM" id="Phobius"/>
    </source>
</evidence>
<organism evidence="7 8">
    <name type="scientific">Geoglobus ahangari</name>
    <dbReference type="NCBI Taxonomy" id="113653"/>
    <lineage>
        <taxon>Archaea</taxon>
        <taxon>Methanobacteriati</taxon>
        <taxon>Methanobacteriota</taxon>
        <taxon>Archaeoglobi</taxon>
        <taxon>Archaeoglobales</taxon>
        <taxon>Archaeoglobaceae</taxon>
        <taxon>Geoglobus</taxon>
    </lineage>
</organism>
<dbReference type="STRING" id="113653.GAH_00990"/>
<name>A0A0F7IFP1_9EURY</name>
<dbReference type="OrthoDB" id="51659at2157"/>
<reference evidence="7 8" key="1">
    <citation type="submission" date="2015-04" db="EMBL/GenBank/DDBJ databases">
        <title>The complete genome sequence of the hyperthermophilic, obligate iron-reducing archaeon Geoglobus ahangari strain 234T.</title>
        <authorList>
            <person name="Manzella M.P."/>
            <person name="Holmes D.E."/>
            <person name="Rocheleau J.M."/>
            <person name="Chung A."/>
            <person name="Reguera G."/>
            <person name="Kashefi K."/>
        </authorList>
    </citation>
    <scope>NUCLEOTIDE SEQUENCE [LARGE SCALE GENOMIC DNA]</scope>
    <source>
        <strain evidence="7 8">234</strain>
    </source>
</reference>